<evidence type="ECO:0000313" key="4">
    <source>
        <dbReference type="Proteomes" id="UP000118426"/>
    </source>
</evidence>
<dbReference type="PROSITE" id="PS00108">
    <property type="entry name" value="PROTEIN_KINASE_ST"/>
    <property type="match status" value="1"/>
</dbReference>
<dbReference type="Proteomes" id="UP000118426">
    <property type="component" value="Segment"/>
</dbReference>
<gene>
    <name evidence="3" type="ORF">CyHV1_ORF104</name>
</gene>
<dbReference type="Pfam" id="PF00069">
    <property type="entry name" value="Pkinase"/>
    <property type="match status" value="1"/>
</dbReference>
<feature type="compositionally biased region" description="Polar residues" evidence="1">
    <location>
        <begin position="153"/>
        <end position="172"/>
    </location>
</feature>
<dbReference type="PROSITE" id="PS50011">
    <property type="entry name" value="PROTEIN_KINASE_DOM"/>
    <property type="match status" value="1"/>
</dbReference>
<dbReference type="InterPro" id="IPR000719">
    <property type="entry name" value="Prot_kinase_dom"/>
</dbReference>
<feature type="region of interest" description="Disordered" evidence="1">
    <location>
        <begin position="153"/>
        <end position="217"/>
    </location>
</feature>
<name>K7PBM1_9VIRU</name>
<evidence type="ECO:0000259" key="2">
    <source>
        <dbReference type="PROSITE" id="PS50011"/>
    </source>
</evidence>
<evidence type="ECO:0000313" key="3">
    <source>
        <dbReference type="EMBL" id="AFJ20401.1"/>
    </source>
</evidence>
<accession>K7PBM1</accession>
<feature type="region of interest" description="Disordered" evidence="1">
    <location>
        <begin position="51"/>
        <end position="84"/>
    </location>
</feature>
<dbReference type="PANTHER" id="PTHR44167">
    <property type="entry name" value="OVARIAN-SPECIFIC SERINE/THREONINE-PROTEIN KINASE LOK-RELATED"/>
    <property type="match status" value="1"/>
</dbReference>
<dbReference type="RefSeq" id="YP_007003767.1">
    <property type="nucleotide sequence ID" value="NC_019491.1"/>
</dbReference>
<reference evidence="3 4" key="1">
    <citation type="journal article" date="2013" name="J. Virol.">
        <title>Comparative genomics of carp herpesviruses.</title>
        <authorList>
            <person name="Davison A.J."/>
            <person name="Kurobe T."/>
            <person name="Gatherer D."/>
            <person name="Cunningham C."/>
            <person name="Korf I."/>
            <person name="Fukuda H."/>
            <person name="Hedrick R.P."/>
            <person name="Waltzek T.B."/>
        </authorList>
    </citation>
    <scope>NUCLEOTIDE SEQUENCE [LARGE SCALE GENOMIC DNA]</scope>
    <source>
        <strain evidence="3">NG-J1</strain>
    </source>
</reference>
<dbReference type="EMBL" id="JQ815363">
    <property type="protein sequence ID" value="AFJ20401.1"/>
    <property type="molecule type" value="Genomic_DNA"/>
</dbReference>
<dbReference type="Gene3D" id="1.10.510.10">
    <property type="entry name" value="Transferase(Phosphotransferase) domain 1"/>
    <property type="match status" value="1"/>
</dbReference>
<dbReference type="SMART" id="SM00220">
    <property type="entry name" value="S_TKc"/>
    <property type="match status" value="1"/>
</dbReference>
<feature type="domain" description="Protein kinase" evidence="2">
    <location>
        <begin position="305"/>
        <end position="577"/>
    </location>
</feature>
<protein>
    <submittedName>
        <fullName evidence="3">Protein ORF104</fullName>
    </submittedName>
</protein>
<keyword evidence="4" id="KW-1185">Reference proteome</keyword>
<dbReference type="InterPro" id="IPR008271">
    <property type="entry name" value="Ser/Thr_kinase_AS"/>
</dbReference>
<sequence>MPSRRQHSIEAKRTLFLILWRMNKMSLIDCQEMTRSSVWDSCALKQLVLPPPPLEDMEEAPGELQRPQSLRHRSRSCLLRSSQKRTSGCRQIRCASPSPHRPSPLTQTLSSDLAVLSTCQIEWTPSQVVDLTSPSLSGDAGMISAPLSPLAWSTPSTDSSCTFRWSSTSASSPMRKRKRSDFQPKEPTPTLANDCSGLSEETMSDEASTSGTKSRRRSRAICFRTTEEAEAALRNAALYLRTLTPQAAFSPSVIRNISSVFSEQGSKSTLLISCSQLERKTDLDEEPTCELLIAPLVPGIRKVVYTAYAQMGSGTYSKVYPVTNAPLSRRPLYATECVKKCTNLNDWLTPIMMSHPNVMPAKCIYSGGEFCILMPRMTMTLYEFTTFPLSKDEKSAIMAASVLGVAKAVEYMNSSGIYHNDIKPTNVMLSLPFTEAKLGDFSLSTTLPQPGTVHYTAPEVATPKNNGGTLHDADVYHHIRPFVSDVWSLAALSHSISRRERELSKMLRFNPMSYPMKPGSKRFFKPNWMPSQETINACTFAQADTFCEAVFRRATHHFSERPTAGQLLDSLVRDGILTSAKRQNLPGGGRSTCFVKSSFVVYHKGSHK</sequence>
<proteinExistence type="predicted"/>
<evidence type="ECO:0000256" key="1">
    <source>
        <dbReference type="SAM" id="MobiDB-lite"/>
    </source>
</evidence>
<dbReference type="OrthoDB" id="3200at10239"/>
<dbReference type="PANTHER" id="PTHR44167:SF18">
    <property type="entry name" value="PROTEIN KINASE DOMAIN-CONTAINING PROTEIN"/>
    <property type="match status" value="1"/>
</dbReference>
<organism evidence="3 4">
    <name type="scientific">Cyprinid herpesvirus 1</name>
    <dbReference type="NCBI Taxonomy" id="317858"/>
    <lineage>
        <taxon>Viruses</taxon>
        <taxon>Duplodnaviria</taxon>
        <taxon>Heunggongvirae</taxon>
        <taxon>Peploviricota</taxon>
        <taxon>Herviviricetes</taxon>
        <taxon>Herpesvirales</taxon>
        <taxon>Alloherpesviridae</taxon>
        <taxon>Cyvirus</taxon>
        <taxon>Cyvirus cyprinidallo1</taxon>
    </lineage>
</organism>
<dbReference type="GeneID" id="14011255"/>
<dbReference type="KEGG" id="vg:14011255"/>
<dbReference type="GO" id="GO:0004674">
    <property type="term" value="F:protein serine/threonine kinase activity"/>
    <property type="evidence" value="ECO:0007669"/>
    <property type="project" value="TreeGrafter"/>
</dbReference>
<dbReference type="SUPFAM" id="SSF56112">
    <property type="entry name" value="Protein kinase-like (PK-like)"/>
    <property type="match status" value="1"/>
</dbReference>
<dbReference type="InterPro" id="IPR011009">
    <property type="entry name" value="Kinase-like_dom_sf"/>
</dbReference>
<dbReference type="GO" id="GO:0005524">
    <property type="term" value="F:ATP binding"/>
    <property type="evidence" value="ECO:0007669"/>
    <property type="project" value="InterPro"/>
</dbReference>